<keyword evidence="2" id="KW-1185">Reference proteome</keyword>
<reference evidence="1 2" key="1">
    <citation type="submission" date="2017-08" db="EMBL/GenBank/DDBJ databases">
        <authorList>
            <person name="de Groot N.N."/>
        </authorList>
    </citation>
    <scope>NUCLEOTIDE SEQUENCE [LARGE SCALE GENOMIC DNA]</scope>
    <source>
        <strain evidence="1 2">JC228</strain>
    </source>
</reference>
<dbReference type="OrthoDB" id="2690797at2"/>
<dbReference type="Gene3D" id="3.30.420.40">
    <property type="match status" value="2"/>
</dbReference>
<name>A0A285CVF9_9BACI</name>
<dbReference type="AlphaFoldDB" id="A0A285CVF9"/>
<dbReference type="Pfam" id="PF11104">
    <property type="entry name" value="PilM_2"/>
    <property type="match status" value="1"/>
</dbReference>
<dbReference type="InterPro" id="IPR005883">
    <property type="entry name" value="PilM"/>
</dbReference>
<dbReference type="InterPro" id="IPR050696">
    <property type="entry name" value="FtsA/MreB"/>
</dbReference>
<dbReference type="Proteomes" id="UP000219546">
    <property type="component" value="Unassembled WGS sequence"/>
</dbReference>
<dbReference type="EMBL" id="OAOP01000005">
    <property type="protein sequence ID" value="SNX71550.1"/>
    <property type="molecule type" value="Genomic_DNA"/>
</dbReference>
<dbReference type="PANTHER" id="PTHR32432">
    <property type="entry name" value="CELL DIVISION PROTEIN FTSA-RELATED"/>
    <property type="match status" value="1"/>
</dbReference>
<protein>
    <submittedName>
        <fullName evidence="1">Type IV pilus assembly protein PilM</fullName>
    </submittedName>
</protein>
<accession>A0A285CVF9</accession>
<dbReference type="RefSeq" id="WP_097159086.1">
    <property type="nucleotide sequence ID" value="NZ_JBEPMQ010000004.1"/>
</dbReference>
<organism evidence="1 2">
    <name type="scientific">Bacillus oleivorans</name>
    <dbReference type="NCBI Taxonomy" id="1448271"/>
    <lineage>
        <taxon>Bacteria</taxon>
        <taxon>Bacillati</taxon>
        <taxon>Bacillota</taxon>
        <taxon>Bacilli</taxon>
        <taxon>Bacillales</taxon>
        <taxon>Bacillaceae</taxon>
        <taxon>Bacillus</taxon>
    </lineage>
</organism>
<proteinExistence type="predicted"/>
<sequence length="325" mass="37374">MSGLIRKKHHRVNIIINDRFVRFVEAGKNTSIIKYGQRSVPSGLIVNGLVQDQDDFTLFLHKFVKESRIKGRLARFCVPDSQVIVRQTSVPVEIPDDEIKGHLYFQLGQSIHLPFEDPIIEAVPHQIRNGDKEVILVASKESVVQQYQQVIDKAKLHPEAADLTCLSYYRLYYHLDLARPQEHLLLVQINPNSLQLSVFHEHKPVILRQIPLVFDEEAVEVHHGRNQFDQLVWKGNSRQLDEILTPVMTEIRRMMDVYRSNLAKGQYEINKLLIVGDHPCVNLLSIEINAQLSQEVHAFTEPLFQTRKNVNVPAFFSDCIGLALK</sequence>
<dbReference type="Gene3D" id="3.30.1490.300">
    <property type="match status" value="1"/>
</dbReference>
<evidence type="ECO:0000313" key="1">
    <source>
        <dbReference type="EMBL" id="SNX71550.1"/>
    </source>
</evidence>
<evidence type="ECO:0000313" key="2">
    <source>
        <dbReference type="Proteomes" id="UP000219546"/>
    </source>
</evidence>
<gene>
    <name evidence="1" type="ORF">SAMN05877753_105292</name>
</gene>
<dbReference type="PANTHER" id="PTHR32432:SF3">
    <property type="entry name" value="ETHANOLAMINE UTILIZATION PROTEIN EUTJ"/>
    <property type="match status" value="1"/>
</dbReference>